<dbReference type="AlphaFoldDB" id="A0A9W7WFZ0"/>
<evidence type="ECO:0000256" key="1">
    <source>
        <dbReference type="SAM" id="MobiDB-lite"/>
    </source>
</evidence>
<dbReference type="EMBL" id="JAFHDT010000017">
    <property type="protein sequence ID" value="KAI7797794.1"/>
    <property type="molecule type" value="Genomic_DNA"/>
</dbReference>
<accession>A0A9W7WFZ0</accession>
<proteinExistence type="predicted"/>
<feature type="region of interest" description="Disordered" evidence="1">
    <location>
        <begin position="1"/>
        <end position="53"/>
    </location>
</feature>
<dbReference type="Proteomes" id="UP001059041">
    <property type="component" value="Linkage Group LG17"/>
</dbReference>
<protein>
    <submittedName>
        <fullName evidence="2">Uncharacterized protein</fullName>
    </submittedName>
</protein>
<reference evidence="2" key="1">
    <citation type="submission" date="2021-02" db="EMBL/GenBank/DDBJ databases">
        <title>Comparative genomics reveals that relaxation of natural selection precedes convergent phenotypic evolution of cavefish.</title>
        <authorList>
            <person name="Peng Z."/>
        </authorList>
    </citation>
    <scope>NUCLEOTIDE SEQUENCE</scope>
    <source>
        <tissue evidence="2">Muscle</tissue>
    </source>
</reference>
<keyword evidence="3" id="KW-1185">Reference proteome</keyword>
<feature type="compositionally biased region" description="Basic and acidic residues" evidence="1">
    <location>
        <begin position="91"/>
        <end position="100"/>
    </location>
</feature>
<feature type="compositionally biased region" description="Basic and acidic residues" evidence="1">
    <location>
        <begin position="1"/>
        <end position="43"/>
    </location>
</feature>
<gene>
    <name evidence="2" type="ORF">IRJ41_019678</name>
</gene>
<sequence>MCAAAKNERPNPDARSSEIKLSRPDLDGKSLKKSRAEGREAAWPDRTNGAGTIAKTNKHCGSAMYSVPENGQIKRYGQSKPSSTSILHRTTKPESDRQTHTETAVPLLVF</sequence>
<comment type="caution">
    <text evidence="2">The sequence shown here is derived from an EMBL/GenBank/DDBJ whole genome shotgun (WGS) entry which is preliminary data.</text>
</comment>
<organism evidence="2 3">
    <name type="scientific">Triplophysa rosa</name>
    <name type="common">Cave loach</name>
    <dbReference type="NCBI Taxonomy" id="992332"/>
    <lineage>
        <taxon>Eukaryota</taxon>
        <taxon>Metazoa</taxon>
        <taxon>Chordata</taxon>
        <taxon>Craniata</taxon>
        <taxon>Vertebrata</taxon>
        <taxon>Euteleostomi</taxon>
        <taxon>Actinopterygii</taxon>
        <taxon>Neopterygii</taxon>
        <taxon>Teleostei</taxon>
        <taxon>Ostariophysi</taxon>
        <taxon>Cypriniformes</taxon>
        <taxon>Nemacheilidae</taxon>
        <taxon>Triplophysa</taxon>
    </lineage>
</organism>
<evidence type="ECO:0000313" key="3">
    <source>
        <dbReference type="Proteomes" id="UP001059041"/>
    </source>
</evidence>
<name>A0A9W7WFZ0_TRIRA</name>
<feature type="compositionally biased region" description="Polar residues" evidence="1">
    <location>
        <begin position="79"/>
        <end position="88"/>
    </location>
</feature>
<feature type="region of interest" description="Disordered" evidence="1">
    <location>
        <begin position="73"/>
        <end position="110"/>
    </location>
</feature>
<evidence type="ECO:0000313" key="2">
    <source>
        <dbReference type="EMBL" id="KAI7797794.1"/>
    </source>
</evidence>